<gene>
    <name evidence="1" type="ORF">GALL_554940</name>
</gene>
<sequence length="101" mass="11400">MKLLVVTCLKEYLNDVSKIFKQANIEVFSTMDIVGHRDGAPPNLLEDWFASGAEQFDSLMIFTFTTELNAGHGMELIKSYNVTLKENFPVRAFVVPVEKSI</sequence>
<dbReference type="AlphaFoldDB" id="A0A1J5P6C8"/>
<comment type="caution">
    <text evidence="1">The sequence shown here is derived from an EMBL/GenBank/DDBJ whole genome shotgun (WGS) entry which is preliminary data.</text>
</comment>
<reference evidence="1" key="1">
    <citation type="submission" date="2016-10" db="EMBL/GenBank/DDBJ databases">
        <title>Sequence of Gallionella enrichment culture.</title>
        <authorList>
            <person name="Poehlein A."/>
            <person name="Muehling M."/>
            <person name="Daniel R."/>
        </authorList>
    </citation>
    <scope>NUCLEOTIDE SEQUENCE</scope>
</reference>
<organism evidence="1">
    <name type="scientific">mine drainage metagenome</name>
    <dbReference type="NCBI Taxonomy" id="410659"/>
    <lineage>
        <taxon>unclassified sequences</taxon>
        <taxon>metagenomes</taxon>
        <taxon>ecological metagenomes</taxon>
    </lineage>
</organism>
<dbReference type="EMBL" id="MLJW01009426">
    <property type="protein sequence ID" value="OIQ62972.1"/>
    <property type="molecule type" value="Genomic_DNA"/>
</dbReference>
<protein>
    <submittedName>
        <fullName evidence="1">Uncharacterized protein</fullName>
    </submittedName>
</protein>
<evidence type="ECO:0000313" key="1">
    <source>
        <dbReference type="EMBL" id="OIQ62972.1"/>
    </source>
</evidence>
<proteinExistence type="predicted"/>
<accession>A0A1J5P6C8</accession>
<name>A0A1J5P6C8_9ZZZZ</name>